<dbReference type="AlphaFoldDB" id="A0A1D2VE99"/>
<keyword evidence="1" id="KW-0472">Membrane</keyword>
<sequence>MNHQPCSVEVGGYCCCIYRLRVYCCQKDICRSSWRGIKESDRLFCDVSVVEQWKAQVILSTSTYYKQRTIAAKQQASTAALARRETQQRQQRQQNWQRPEGSSGVLQFLQVVRMHTGQIASAGTRDCRVPDAACVCTCSLVWFGLVCVLCFVFCDCVFWCFHVSCKHFSPEIVMMV</sequence>
<evidence type="ECO:0000313" key="4">
    <source>
        <dbReference type="Proteomes" id="UP000095038"/>
    </source>
</evidence>
<organism evidence="3 4">
    <name type="scientific">Ascoidea rubescens DSM 1968</name>
    <dbReference type="NCBI Taxonomy" id="1344418"/>
    <lineage>
        <taxon>Eukaryota</taxon>
        <taxon>Fungi</taxon>
        <taxon>Dikarya</taxon>
        <taxon>Ascomycota</taxon>
        <taxon>Saccharomycotina</taxon>
        <taxon>Saccharomycetes</taxon>
        <taxon>Ascoideaceae</taxon>
        <taxon>Ascoidea</taxon>
    </lineage>
</organism>
<dbReference type="GeneID" id="30962347"/>
<evidence type="ECO:0000313" key="3">
    <source>
        <dbReference type="EMBL" id="ODV59956.1"/>
    </source>
</evidence>
<name>A0A1D2VE99_9ASCO</name>
<accession>A0A1D2VE99</accession>
<keyword evidence="1" id="KW-0812">Transmembrane</keyword>
<keyword evidence="1" id="KW-1133">Transmembrane helix</keyword>
<proteinExistence type="predicted"/>
<feature type="transmembrane region" description="Helical" evidence="1">
    <location>
        <begin position="140"/>
        <end position="161"/>
    </location>
</feature>
<protein>
    <submittedName>
        <fullName evidence="3">Uncharacterized protein</fullName>
    </submittedName>
</protein>
<reference evidence="4" key="2">
    <citation type="submission" date="2016-05" db="EMBL/GenBank/DDBJ databases">
        <title>Comparative genomics of biotechnologically important yeasts.</title>
        <authorList>
            <consortium name="DOE Joint Genome Institute"/>
            <person name="Riley R."/>
            <person name="Haridas S."/>
            <person name="Wolfe K.H."/>
            <person name="Lopes M.R."/>
            <person name="Hittinger C.T."/>
            <person name="Goker M."/>
            <person name="Salamov A."/>
            <person name="Wisecaver J."/>
            <person name="Long T.M."/>
            <person name="Aerts A.L."/>
            <person name="Barry K."/>
            <person name="Choi C."/>
            <person name="Clum A."/>
            <person name="Coughlan A.Y."/>
            <person name="Deshpande S."/>
            <person name="Douglass A.P."/>
            <person name="Hanson S.J."/>
            <person name="Klenk H.-P."/>
            <person name="Labutti K."/>
            <person name="Lapidus A."/>
            <person name="Lindquist E."/>
            <person name="Lipzen A."/>
            <person name="Meier-Kolthoff J.P."/>
            <person name="Ohm R.A."/>
            <person name="Otillar R.P."/>
            <person name="Pangilinan J."/>
            <person name="Peng Y."/>
            <person name="Rokas A."/>
            <person name="Rosa C.A."/>
            <person name="Scheuner C."/>
            <person name="Sibirny A.A."/>
            <person name="Slot J.C."/>
            <person name="Stielow J.B."/>
            <person name="Sun H."/>
            <person name="Kurtzman C.P."/>
            <person name="Blackwell M."/>
            <person name="Grigoriev I.V."/>
            <person name="Jeffries T.W."/>
        </authorList>
    </citation>
    <scope>NUCLEOTIDE SEQUENCE [LARGE SCALE GENOMIC DNA]</scope>
    <source>
        <strain evidence="4">DSM 1968</strain>
    </source>
</reference>
<evidence type="ECO:0000256" key="1">
    <source>
        <dbReference type="SAM" id="Phobius"/>
    </source>
</evidence>
<reference evidence="3" key="1">
    <citation type="journal article" date="2016" name="Proc. Natl. Acad. Sci. U.S.A.">
        <title>Comparative genomics of biotechnologically important yeasts.</title>
        <authorList>
            <person name="Riley R."/>
            <person name="Haridas S."/>
            <person name="Wolfe K.H."/>
            <person name="Lopes M.R."/>
            <person name="Hittinger C.T."/>
            <person name="Goeker M."/>
            <person name="Salamov A.A."/>
            <person name="Wisecaver J.H."/>
            <person name="Long T.M."/>
            <person name="Calvey C.H."/>
            <person name="Aerts A.L."/>
            <person name="Barry K.W."/>
            <person name="Choi C."/>
            <person name="Clum A."/>
            <person name="Coughlan A.Y."/>
            <person name="Deshpande S."/>
            <person name="Douglass A.P."/>
            <person name="Hanson S.J."/>
            <person name="Klenk H.-P."/>
            <person name="LaButti K.M."/>
            <person name="Lapidus A."/>
            <person name="Lindquist E.A."/>
            <person name="Lipzen A.M."/>
            <person name="Meier-Kolthoff J.P."/>
            <person name="Ohm R.A."/>
            <person name="Otillar R.P."/>
            <person name="Pangilinan J.L."/>
            <person name="Peng Y."/>
            <person name="Rokas A."/>
            <person name="Rosa C.A."/>
            <person name="Scheuner C."/>
            <person name="Sibirny A.A."/>
            <person name="Slot J.C."/>
            <person name="Stielow J.B."/>
            <person name="Sun H."/>
            <person name="Kurtzman C.P."/>
            <person name="Blackwell M."/>
            <person name="Grigoriev I.V."/>
            <person name="Jeffries T.W."/>
        </authorList>
    </citation>
    <scope>NUCLEOTIDE SEQUENCE</scope>
    <source>
        <strain evidence="3">DSM 1968</strain>
    </source>
</reference>
<dbReference type="Proteomes" id="UP000095038">
    <property type="component" value="Unassembled WGS sequence"/>
</dbReference>
<dbReference type="GeneID" id="30962345"/>
<dbReference type="EMBL" id="KV454484">
    <property type="protein sequence ID" value="ODV59956.1"/>
    <property type="molecule type" value="Genomic_DNA"/>
</dbReference>
<dbReference type="EMBL" id="KV454484">
    <property type="protein sequence ID" value="ODV59940.1"/>
    <property type="molecule type" value="Genomic_DNA"/>
</dbReference>
<dbReference type="RefSeq" id="XP_020046247.1">
    <property type="nucleotide sequence ID" value="XM_020188709.1"/>
</dbReference>
<dbReference type="RefSeq" id="XP_020046263.1">
    <property type="nucleotide sequence ID" value="XM_020188711.1"/>
</dbReference>
<keyword evidence="4" id="KW-1185">Reference proteome</keyword>
<gene>
    <name evidence="2" type="ORF">ASCRUDRAFT_108401</name>
    <name evidence="3" type="ORF">ASCRUDRAFT_108474</name>
</gene>
<evidence type="ECO:0000313" key="2">
    <source>
        <dbReference type="EMBL" id="ODV59940.1"/>
    </source>
</evidence>